<keyword evidence="5 11" id="KW-0547">Nucleotide-binding</keyword>
<evidence type="ECO:0000313" key="14">
    <source>
        <dbReference type="Proteomes" id="UP000578112"/>
    </source>
</evidence>
<evidence type="ECO:0000256" key="3">
    <source>
        <dbReference type="ARBA" id="ARBA00022538"/>
    </source>
</evidence>
<evidence type="ECO:0000256" key="9">
    <source>
        <dbReference type="ARBA" id="ARBA00023065"/>
    </source>
</evidence>
<dbReference type="AlphaFoldDB" id="A0A7W7HYG8"/>
<evidence type="ECO:0000256" key="2">
    <source>
        <dbReference type="ARBA" id="ARBA00022475"/>
    </source>
</evidence>
<proteinExistence type="inferred from homology"/>
<comment type="caution">
    <text evidence="13">The sequence shown here is derived from an EMBL/GenBank/DDBJ whole genome shotgun (WGS) entry which is preliminary data.</text>
</comment>
<organism evidence="13 14">
    <name type="scientific">Actinoplanes digitatis</name>
    <dbReference type="NCBI Taxonomy" id="1868"/>
    <lineage>
        <taxon>Bacteria</taxon>
        <taxon>Bacillati</taxon>
        <taxon>Actinomycetota</taxon>
        <taxon>Actinomycetes</taxon>
        <taxon>Micromonosporales</taxon>
        <taxon>Micromonosporaceae</taxon>
        <taxon>Actinoplanes</taxon>
    </lineage>
</organism>
<evidence type="ECO:0000256" key="1">
    <source>
        <dbReference type="ARBA" id="ARBA00022448"/>
    </source>
</evidence>
<keyword evidence="9 11" id="KW-0406">Ion transport</keyword>
<keyword evidence="14" id="KW-1185">Reference proteome</keyword>
<feature type="transmembrane region" description="Helical" evidence="11">
    <location>
        <begin position="12"/>
        <end position="35"/>
    </location>
</feature>
<evidence type="ECO:0000256" key="5">
    <source>
        <dbReference type="ARBA" id="ARBA00022741"/>
    </source>
</evidence>
<comment type="similarity">
    <text evidence="11">Belongs to the KdpC family.</text>
</comment>
<evidence type="ECO:0000256" key="10">
    <source>
        <dbReference type="ARBA" id="ARBA00023136"/>
    </source>
</evidence>
<dbReference type="GO" id="GO:0005524">
    <property type="term" value="F:ATP binding"/>
    <property type="evidence" value="ECO:0007669"/>
    <property type="project" value="UniProtKB-UniRule"/>
</dbReference>
<dbReference type="InterPro" id="IPR003820">
    <property type="entry name" value="KdpC"/>
</dbReference>
<protein>
    <recommendedName>
        <fullName evidence="11">Potassium-transporting ATPase KdpC subunit</fullName>
    </recommendedName>
    <alternativeName>
        <fullName evidence="11">ATP phosphohydrolase [potassium-transporting] C chain</fullName>
    </alternativeName>
    <alternativeName>
        <fullName evidence="11">Potassium-binding and translocating subunit C</fullName>
    </alternativeName>
    <alternativeName>
        <fullName evidence="11">Potassium-translocating ATPase C chain</fullName>
    </alternativeName>
</protein>
<keyword evidence="6 11" id="KW-0067">ATP-binding</keyword>
<name>A0A7W7HYG8_9ACTN</name>
<dbReference type="Proteomes" id="UP000578112">
    <property type="component" value="Unassembled WGS sequence"/>
</dbReference>
<dbReference type="EMBL" id="JACHNH010000001">
    <property type="protein sequence ID" value="MBB4762978.1"/>
    <property type="molecule type" value="Genomic_DNA"/>
</dbReference>
<feature type="region of interest" description="Disordered" evidence="12">
    <location>
        <begin position="65"/>
        <end position="101"/>
    </location>
</feature>
<keyword evidence="4 11" id="KW-0812">Transmembrane</keyword>
<comment type="function">
    <text evidence="11">Part of the high-affinity ATP-driven potassium transport (or Kdp) system, which catalyzes the hydrolysis of ATP coupled with the electrogenic transport of potassium into the cytoplasm. This subunit acts as a catalytic chaperone that increases the ATP-binding affinity of the ATP-hydrolyzing subunit KdpB by the formation of a transient KdpB/KdpC/ATP ternary complex.</text>
</comment>
<evidence type="ECO:0000256" key="6">
    <source>
        <dbReference type="ARBA" id="ARBA00022840"/>
    </source>
</evidence>
<evidence type="ECO:0000313" key="13">
    <source>
        <dbReference type="EMBL" id="MBB4762978.1"/>
    </source>
</evidence>
<keyword evidence="1 11" id="KW-0813">Transport</keyword>
<evidence type="ECO:0000256" key="8">
    <source>
        <dbReference type="ARBA" id="ARBA00022989"/>
    </source>
</evidence>
<reference evidence="13 14" key="1">
    <citation type="submission" date="2020-08" db="EMBL/GenBank/DDBJ databases">
        <title>Sequencing the genomes of 1000 actinobacteria strains.</title>
        <authorList>
            <person name="Klenk H.-P."/>
        </authorList>
    </citation>
    <scope>NUCLEOTIDE SEQUENCE [LARGE SCALE GENOMIC DNA]</scope>
    <source>
        <strain evidence="13 14">DSM 43149</strain>
    </source>
</reference>
<dbReference type="PANTHER" id="PTHR30042">
    <property type="entry name" value="POTASSIUM-TRANSPORTING ATPASE C CHAIN"/>
    <property type="match status" value="1"/>
</dbReference>
<evidence type="ECO:0000256" key="11">
    <source>
        <dbReference type="HAMAP-Rule" id="MF_00276"/>
    </source>
</evidence>
<comment type="subcellular location">
    <subcellularLocation>
        <location evidence="11">Cell membrane</location>
        <topology evidence="11">Single-pass membrane protein</topology>
    </subcellularLocation>
</comment>
<dbReference type="GO" id="GO:0008556">
    <property type="term" value="F:P-type potassium transmembrane transporter activity"/>
    <property type="evidence" value="ECO:0007669"/>
    <property type="project" value="InterPro"/>
</dbReference>
<evidence type="ECO:0000256" key="7">
    <source>
        <dbReference type="ARBA" id="ARBA00022958"/>
    </source>
</evidence>
<keyword evidence="8 11" id="KW-1133">Transmembrane helix</keyword>
<evidence type="ECO:0000256" key="12">
    <source>
        <dbReference type="SAM" id="MobiDB-lite"/>
    </source>
</evidence>
<sequence>MRLPSWLAQHLAALRALLVFTALLGIAYPLVMVGVGRIPGLSDRTDGSLVMVGETTVGSRLIGQAFTDADGNPDPRYFQSRPSAAGDGYDPTSTSASNLGPESIVDTLADNPDDASQSLLTQVCARSVAIGKLEGVDGRRPYCTADGVGAVLAVFRRDGLTGPVTRVVSVNQTGTPFVATYEGVTVEPAKPGEDYQALGGVMTPIRGDAPAKPAVPADAVTASASGLDPDISPAYAELQVPRIARERGLSPEKVQALITDNTDDRALGFLGEPGVNVLRLNLALDGK</sequence>
<comment type="subunit">
    <text evidence="11">The system is composed of three essential subunits: KdpA, KdpB and KdpC.</text>
</comment>
<gene>
    <name evidence="11" type="primary">kdpC</name>
    <name evidence="13" type="ORF">BJ971_003534</name>
</gene>
<dbReference type="PANTHER" id="PTHR30042:SF2">
    <property type="entry name" value="POTASSIUM-TRANSPORTING ATPASE KDPC SUBUNIT"/>
    <property type="match status" value="1"/>
</dbReference>
<keyword evidence="10 11" id="KW-0472">Membrane</keyword>
<keyword evidence="7 11" id="KW-0630">Potassium</keyword>
<evidence type="ECO:0000256" key="4">
    <source>
        <dbReference type="ARBA" id="ARBA00022692"/>
    </source>
</evidence>
<dbReference type="Pfam" id="PF02669">
    <property type="entry name" value="KdpC"/>
    <property type="match status" value="2"/>
</dbReference>
<keyword evidence="3 11" id="KW-0633">Potassium transport</keyword>
<feature type="compositionally biased region" description="Polar residues" evidence="12">
    <location>
        <begin position="91"/>
        <end position="100"/>
    </location>
</feature>
<keyword evidence="2 11" id="KW-1003">Cell membrane</keyword>
<dbReference type="RefSeq" id="WP_184994348.1">
    <property type="nucleotide sequence ID" value="NZ_BOMK01000042.1"/>
</dbReference>
<dbReference type="GO" id="GO:0005886">
    <property type="term" value="C:plasma membrane"/>
    <property type="evidence" value="ECO:0007669"/>
    <property type="project" value="UniProtKB-SubCell"/>
</dbReference>
<accession>A0A7W7HYG8</accession>
<dbReference type="HAMAP" id="MF_00276">
    <property type="entry name" value="KdpC"/>
    <property type="match status" value="1"/>
</dbReference>